<sequence>MPKLLNLTRAFVVVETVLIVVSSLSKFIPKILTVMTMVVIIHKFWEYDLPIGLNFWNRNSKELAKLMTEFLAIESANQQVHYDGKGLVFCRFPTYPSRRQQKGSSSKEFCHASSKICNWFGFMSVFSHIGPNGHKLEMPTMVNTNHLLLPKALCGFVELSEIKRQGHKYYG</sequence>
<proteinExistence type="predicted"/>
<evidence type="ECO:0000313" key="2">
    <source>
        <dbReference type="WBParaSite" id="maker-E.canG7_contigs_4186-snap-gene-0.2-mRNA-1"/>
    </source>
</evidence>
<keyword evidence="1" id="KW-1185">Reference proteome</keyword>
<protein>
    <submittedName>
        <fullName evidence="2">Transmembrane protein</fullName>
    </submittedName>
</protein>
<name>A0A915EYE3_9CEST</name>
<accession>A0A915EYE3</accession>
<organism evidence="1 2">
    <name type="scientific">Echinococcus canadensis</name>
    <dbReference type="NCBI Taxonomy" id="519352"/>
    <lineage>
        <taxon>Eukaryota</taxon>
        <taxon>Metazoa</taxon>
        <taxon>Spiralia</taxon>
        <taxon>Lophotrochozoa</taxon>
        <taxon>Platyhelminthes</taxon>
        <taxon>Cestoda</taxon>
        <taxon>Eucestoda</taxon>
        <taxon>Cyclophyllidea</taxon>
        <taxon>Taeniidae</taxon>
        <taxon>Echinococcus</taxon>
        <taxon>Echinococcus canadensis group</taxon>
    </lineage>
</organism>
<evidence type="ECO:0000313" key="1">
    <source>
        <dbReference type="Proteomes" id="UP000887562"/>
    </source>
</evidence>
<dbReference type="Proteomes" id="UP000887562">
    <property type="component" value="Unplaced"/>
</dbReference>
<dbReference type="WBParaSite" id="maker-E.canG7_contigs_4186-snap-gene-0.2-mRNA-1">
    <property type="protein sequence ID" value="maker-E.canG7_contigs_4186-snap-gene-0.2-mRNA-1"/>
    <property type="gene ID" value="EcG7_08667"/>
</dbReference>
<dbReference type="AlphaFoldDB" id="A0A915EYE3"/>
<reference evidence="2" key="1">
    <citation type="submission" date="2022-11" db="UniProtKB">
        <authorList>
            <consortium name="WormBaseParasite"/>
        </authorList>
    </citation>
    <scope>IDENTIFICATION</scope>
</reference>